<proteinExistence type="predicted"/>
<accession>A0A8S5SI40</accession>
<dbReference type="EMBL" id="BK032600">
    <property type="protein sequence ID" value="DAF50689.1"/>
    <property type="molecule type" value="Genomic_DNA"/>
</dbReference>
<protein>
    <submittedName>
        <fullName evidence="1">Uncharacterized protein</fullName>
    </submittedName>
</protein>
<sequence>MGFTTPCFIRKNTQELRRGLKELGYFNNSPQWTNNCSIIWAYQYPMKGFDTPNYVIADSFDIPFDKHSALCGKFIDCGTNEELFLAIAALRDDTDKYQWFTDGDLWFKCGDEVCNEGRKIHKATVNELIEHFKIKEEQL</sequence>
<organism evidence="1">
    <name type="scientific">Myoviridae sp. ct04y17</name>
    <dbReference type="NCBI Taxonomy" id="2827652"/>
    <lineage>
        <taxon>Viruses</taxon>
        <taxon>Duplodnaviria</taxon>
        <taxon>Heunggongvirae</taxon>
        <taxon>Uroviricota</taxon>
        <taxon>Caudoviricetes</taxon>
    </lineage>
</organism>
<name>A0A8S5SI40_9CAUD</name>
<reference evidence="1" key="1">
    <citation type="journal article" date="2021" name="Proc. Natl. Acad. Sci. U.S.A.">
        <title>A Catalog of Tens of Thousands of Viruses from Human Metagenomes Reveals Hidden Associations with Chronic Diseases.</title>
        <authorList>
            <person name="Tisza M.J."/>
            <person name="Buck C.B."/>
        </authorList>
    </citation>
    <scope>NUCLEOTIDE SEQUENCE</scope>
    <source>
        <strain evidence="1">Ct04y17</strain>
    </source>
</reference>
<evidence type="ECO:0000313" key="1">
    <source>
        <dbReference type="EMBL" id="DAF50689.1"/>
    </source>
</evidence>